<reference evidence="7" key="1">
    <citation type="submission" date="2023-08" db="EMBL/GenBank/DDBJ databases">
        <authorList>
            <person name="Chen Y."/>
            <person name="Shah S."/>
            <person name="Dougan E. K."/>
            <person name="Thang M."/>
            <person name="Chan C."/>
        </authorList>
    </citation>
    <scope>NUCLEOTIDE SEQUENCE</scope>
</reference>
<dbReference type="PANTHER" id="PTHR11265:SF0">
    <property type="entry name" value="12S RRNA N4-METHYLCYTIDINE METHYLTRANSFERASE"/>
    <property type="match status" value="1"/>
</dbReference>
<dbReference type="InterPro" id="IPR002903">
    <property type="entry name" value="RsmH"/>
</dbReference>
<dbReference type="InterPro" id="IPR044862">
    <property type="entry name" value="Pro_4_hyd_alph_FE2OG_OXY"/>
</dbReference>
<gene>
    <name evidence="7" type="ORF">EVOR1521_LOCUS8997</name>
</gene>
<dbReference type="HAMAP" id="MF_01007">
    <property type="entry name" value="16SrRNA_methyltr_H"/>
    <property type="match status" value="1"/>
</dbReference>
<dbReference type="GO" id="GO:0005737">
    <property type="term" value="C:cytoplasm"/>
    <property type="evidence" value="ECO:0007669"/>
    <property type="project" value="TreeGrafter"/>
</dbReference>
<evidence type="ECO:0000259" key="6">
    <source>
        <dbReference type="Pfam" id="PF13640"/>
    </source>
</evidence>
<evidence type="ECO:0000256" key="2">
    <source>
        <dbReference type="ARBA" id="ARBA00022603"/>
    </source>
</evidence>
<dbReference type="Gene3D" id="2.60.120.620">
    <property type="entry name" value="q2cbj1_9rhob like domain"/>
    <property type="match status" value="1"/>
</dbReference>
<keyword evidence="2" id="KW-0489">Methyltransferase</keyword>
<proteinExistence type="inferred from homology"/>
<feature type="region of interest" description="Disordered" evidence="5">
    <location>
        <begin position="59"/>
        <end position="98"/>
    </location>
</feature>
<keyword evidence="8" id="KW-1185">Reference proteome</keyword>
<dbReference type="Pfam" id="PF01795">
    <property type="entry name" value="Methyltransf_5"/>
    <property type="match status" value="1"/>
</dbReference>
<dbReference type="SUPFAM" id="SSF81799">
    <property type="entry name" value="Putative methyltransferase TM0872, insert domain"/>
    <property type="match status" value="1"/>
</dbReference>
<evidence type="ECO:0000256" key="1">
    <source>
        <dbReference type="ARBA" id="ARBA00010396"/>
    </source>
</evidence>
<evidence type="ECO:0000313" key="7">
    <source>
        <dbReference type="EMBL" id="CAJ1381255.1"/>
    </source>
</evidence>
<evidence type="ECO:0000313" key="8">
    <source>
        <dbReference type="Proteomes" id="UP001178507"/>
    </source>
</evidence>
<feature type="compositionally biased region" description="Low complexity" evidence="5">
    <location>
        <begin position="70"/>
        <end position="90"/>
    </location>
</feature>
<protein>
    <recommendedName>
        <fullName evidence="6">Prolyl 4-hydroxylase alpha subunit Fe(2+) 2OG dioxygenase domain-containing protein</fullName>
    </recommendedName>
</protein>
<comment type="caution">
    <text evidence="7">The sequence shown here is derived from an EMBL/GenBank/DDBJ whole genome shotgun (WGS) entry which is preliminary data.</text>
</comment>
<dbReference type="SUPFAM" id="SSF53335">
    <property type="entry name" value="S-adenosyl-L-methionine-dependent methyltransferases"/>
    <property type="match status" value="1"/>
</dbReference>
<dbReference type="PANTHER" id="PTHR11265">
    <property type="entry name" value="S-ADENOSYL-METHYLTRANSFERASE MRAW"/>
    <property type="match status" value="1"/>
</dbReference>
<dbReference type="NCBIfam" id="TIGR00006">
    <property type="entry name" value="16S rRNA (cytosine(1402)-N(4))-methyltransferase RsmH"/>
    <property type="match status" value="1"/>
</dbReference>
<dbReference type="EMBL" id="CAUJNA010000791">
    <property type="protein sequence ID" value="CAJ1381255.1"/>
    <property type="molecule type" value="Genomic_DNA"/>
</dbReference>
<organism evidence="7 8">
    <name type="scientific">Effrenium voratum</name>
    <dbReference type="NCBI Taxonomy" id="2562239"/>
    <lineage>
        <taxon>Eukaryota</taxon>
        <taxon>Sar</taxon>
        <taxon>Alveolata</taxon>
        <taxon>Dinophyceae</taxon>
        <taxon>Suessiales</taxon>
        <taxon>Symbiodiniaceae</taxon>
        <taxon>Effrenium</taxon>
    </lineage>
</organism>
<feature type="region of interest" description="Disordered" evidence="5">
    <location>
        <begin position="534"/>
        <end position="561"/>
    </location>
</feature>
<dbReference type="InterPro" id="IPR029063">
    <property type="entry name" value="SAM-dependent_MTases_sf"/>
</dbReference>
<evidence type="ECO:0000256" key="4">
    <source>
        <dbReference type="ARBA" id="ARBA00022691"/>
    </source>
</evidence>
<accession>A0AA36MQ60</accession>
<evidence type="ECO:0000256" key="3">
    <source>
        <dbReference type="ARBA" id="ARBA00022679"/>
    </source>
</evidence>
<evidence type="ECO:0000256" key="5">
    <source>
        <dbReference type="SAM" id="MobiDB-lite"/>
    </source>
</evidence>
<feature type="domain" description="Prolyl 4-hydroxylase alpha subunit Fe(2+) 2OG dioxygenase" evidence="6">
    <location>
        <begin position="18"/>
        <end position="63"/>
    </location>
</feature>
<dbReference type="Pfam" id="PF13640">
    <property type="entry name" value="2OG-FeII_Oxy_3"/>
    <property type="match status" value="1"/>
</dbReference>
<name>A0AA36MQ60_9DINO</name>
<dbReference type="Gene3D" id="1.10.150.170">
    <property type="entry name" value="Putative methyltransferase TM0872, insert domain"/>
    <property type="match status" value="1"/>
</dbReference>
<comment type="similarity">
    <text evidence="1">Belongs to the methyltransferase superfamily. RsmH family.</text>
</comment>
<sequence length="561" mass="60928">MPSFPEALRFGCERLSTMVARYPPGARYARHRDALQRGRRLTAVYYLNPAWKRHTKNGALASQPEPEPLAPSFGARGPAAARRLPTSAPSGGAGSTGRARFEGRRFVATEGSGYSALPMRKWALLLGLGSGFVSLPRWRCPRLQLHALVQDDLGVEAEFEDPLEVLDALRAEEKRRKSHAATAGHQPVQELETVEALLNTVTGEDGAEGLYVDGTFGRGGHARSILARLGPSGRLCGFDVDPRAVAAGRELEAEDARALRASPARGFTIFHRPFAEMHAALAAESEAPGAPEAEGVLLDLGVSNNQADEGLRISDHVPVDMRLNPSEGVSASEWLQQVSVEELAWVIHSYGEEDPVVADRIAERVKRRTRSCPFRSLGELSEVIKSVKRISFPASHSVVGKYANQVNPAKRAINAIRVFLNRELQQLEEGLGAAMRLLKVGGRCAVLTFSPLERRVVHEFLRNHEEPPPEDVANLSPGRLAELFPLAGTALPFSVQRLTAQRAPRGAEYAASPRSRSSALLLLKKCPRAAPLAPVLPPAVRPAPARFREPRPPRLRGGAAE</sequence>
<dbReference type="Gene3D" id="3.40.50.150">
    <property type="entry name" value="Vaccinia Virus protein VP39"/>
    <property type="match status" value="1"/>
</dbReference>
<keyword evidence="3" id="KW-0808">Transferase</keyword>
<dbReference type="GO" id="GO:0071424">
    <property type="term" value="F:rRNA (cytosine-N4-)-methyltransferase activity"/>
    <property type="evidence" value="ECO:0007669"/>
    <property type="project" value="TreeGrafter"/>
</dbReference>
<dbReference type="Proteomes" id="UP001178507">
    <property type="component" value="Unassembled WGS sequence"/>
</dbReference>
<dbReference type="InterPro" id="IPR023397">
    <property type="entry name" value="SAM-dep_MeTrfase_MraW_recog"/>
</dbReference>
<dbReference type="AlphaFoldDB" id="A0AA36MQ60"/>
<keyword evidence="4" id="KW-0949">S-adenosyl-L-methionine</keyword>
<dbReference type="GO" id="GO:0070475">
    <property type="term" value="P:rRNA base methylation"/>
    <property type="evidence" value="ECO:0007669"/>
    <property type="project" value="TreeGrafter"/>
</dbReference>